<evidence type="ECO:0000313" key="2">
    <source>
        <dbReference type="Proteomes" id="UP000182489"/>
    </source>
</evidence>
<reference evidence="1 2" key="1">
    <citation type="submission" date="2016-11" db="EMBL/GenBank/DDBJ databases">
        <authorList>
            <person name="Varghese N."/>
            <person name="Submissions S."/>
        </authorList>
    </citation>
    <scope>NUCLEOTIDE SEQUENCE [LARGE SCALE GENOMIC DNA]</scope>
    <source>
        <strain evidence="1 2">NFR18</strain>
    </source>
</reference>
<name>A0AB38C9J0_9BURK</name>
<comment type="caution">
    <text evidence="1">The sequence shown here is derived from an EMBL/GenBank/DDBJ whole genome shotgun (WGS) entry which is preliminary data.</text>
</comment>
<evidence type="ECO:0000313" key="1">
    <source>
        <dbReference type="EMBL" id="SFX76735.1"/>
    </source>
</evidence>
<sequence>MLRIRASLQPVALYNKRLPNRKNQATMTNNDSNSPTLADVAERYVRLVLAMGQHDASYVDAYYGPPAWQQEAVEQQLGLSDIQAATDKALALLAGETGLRALNLRKQLQAVMARAEMLQGTRLDFDTESARLYDAVSPHHNRAYYEALVAQIDALLPGDGTVSDRVNALRAQLIIPADKLHAVMDAAIRAGRERTLRYIALPEGEDFILEFVTDKPWSGYNWYKGNYQSVIQINTDLPVYIDRAVDLGCHEAYPGHHVYNVLLERDLVRGKGWMEYCIYPLYSPQSLIAEGTANYGIELSFTDEERLAFEQQVLYPLAGLDPALAPRYAQLNALLAKLGYADNDIARQYLKGSLTREEALEWLVNVRLYPAEKSAQRLQFYDAMGAYVINYNLGQDMAKAYVERQGATRAEHWAAFRDLMSSPRVPSALLAG</sequence>
<protein>
    <recommendedName>
        <fullName evidence="3">DUF885 domain-containing protein</fullName>
    </recommendedName>
</protein>
<gene>
    <name evidence="1" type="ORF">SAMN03097694_3146</name>
</gene>
<evidence type="ECO:0008006" key="3">
    <source>
        <dbReference type="Google" id="ProtNLM"/>
    </source>
</evidence>
<dbReference type="Proteomes" id="UP000182489">
    <property type="component" value="Unassembled WGS sequence"/>
</dbReference>
<proteinExistence type="predicted"/>
<organism evidence="1 2">
    <name type="scientific">Janthinobacterium lividum</name>
    <dbReference type="NCBI Taxonomy" id="29581"/>
    <lineage>
        <taxon>Bacteria</taxon>
        <taxon>Pseudomonadati</taxon>
        <taxon>Pseudomonadota</taxon>
        <taxon>Betaproteobacteria</taxon>
        <taxon>Burkholderiales</taxon>
        <taxon>Oxalobacteraceae</taxon>
        <taxon>Janthinobacterium</taxon>
    </lineage>
</organism>
<dbReference type="AlphaFoldDB" id="A0AB38C9J0"/>
<accession>A0AB38C9J0</accession>
<dbReference type="EMBL" id="FPKH01000003">
    <property type="protein sequence ID" value="SFX76735.1"/>
    <property type="molecule type" value="Genomic_DNA"/>
</dbReference>